<organism evidence="1 2">
    <name type="scientific">Pseudomonas syringae pv. actinidiae</name>
    <dbReference type="NCBI Taxonomy" id="103796"/>
    <lineage>
        <taxon>Bacteria</taxon>
        <taxon>Pseudomonadati</taxon>
        <taxon>Pseudomonadota</taxon>
        <taxon>Gammaproteobacteria</taxon>
        <taxon>Pseudomonadales</taxon>
        <taxon>Pseudomonadaceae</taxon>
        <taxon>Pseudomonas</taxon>
        <taxon>Pseudomonas syringae</taxon>
    </lineage>
</organism>
<proteinExistence type="predicted"/>
<protein>
    <submittedName>
        <fullName evidence="1">ATPase component</fullName>
    </submittedName>
</protein>
<evidence type="ECO:0000313" key="1">
    <source>
        <dbReference type="EMBL" id="GBH13854.1"/>
    </source>
</evidence>
<dbReference type="EMBL" id="BGJZ01000371">
    <property type="protein sequence ID" value="GBH13854.1"/>
    <property type="molecule type" value="Genomic_DNA"/>
</dbReference>
<accession>A0A2V0QLT0</accession>
<name>A0A2V0QLT0_PSESF</name>
<dbReference type="RefSeq" id="WP_229610919.1">
    <property type="nucleotide sequence ID" value="NZ_BGJZ01000371.1"/>
</dbReference>
<dbReference type="AlphaFoldDB" id="A0A2V0QLT0"/>
<dbReference type="Proteomes" id="UP000247480">
    <property type="component" value="Unassembled WGS sequence"/>
</dbReference>
<reference evidence="1 2" key="1">
    <citation type="submission" date="2018-04" db="EMBL/GenBank/DDBJ databases">
        <title>Draft genome sequence of Pseudomonas syringae pv. actinidiae biovar 1 strains isolated from kiwifruit in Kagawa prefecture.</title>
        <authorList>
            <person name="Tabuchi M."/>
            <person name="Saito M."/>
            <person name="Fujiwara S."/>
            <person name="Sasa N."/>
            <person name="Akimitsu K."/>
            <person name="Gomi K."/>
            <person name="Konishi-Sugita S."/>
            <person name="Hamano K."/>
            <person name="Kataoka I."/>
        </authorList>
    </citation>
    <scope>NUCLEOTIDE SEQUENCE [LARGE SCALE GENOMIC DNA]</scope>
    <source>
        <strain evidence="1 2">MAFF212206</strain>
    </source>
</reference>
<evidence type="ECO:0000313" key="2">
    <source>
        <dbReference type="Proteomes" id="UP000247480"/>
    </source>
</evidence>
<gene>
    <name evidence="1" type="ORF">KPSA1_07348</name>
</gene>
<sequence length="312" mass="35419">MEKGMPALSVAEAKELAHYVKHSHVQIFNAVPLGKWLTAISRACGFRDWNVMSTKAPKLPDVAHDTWVYSCLGFAIVCSPGIATSYHLVHHRSFNSNMEQVAEELAQTIAASAEHRFSKAVSKFSLLDPVDPVEAWVGFDRHKHRRYSTALPPVQVTLAEGEVTIWLWWLRPSYQIRAADVGGPESLTFYSLDEQSVTSKDECVTTSFLRALTGKVLPKRHCYYCTELPNERNIYRLMLVQEGSREGQATHHTYDNHDSAAKQTMALNSSLGLSQRDARNISAIFFRHDPYYEEEYFDDYSHNDLAPEKRIP</sequence>
<comment type="caution">
    <text evidence="1">The sequence shown here is derived from an EMBL/GenBank/DDBJ whole genome shotgun (WGS) entry which is preliminary data.</text>
</comment>